<sequence length="121" mass="12347">MHGWGSHAGAHSMSAEPDGASVLVAVGHGGPHDLAGAVKNEPVATLPDGAAGSEVPGGVGDGSILGLCLAILTGLILGFALLMARRGIRVLRHLVPTWSATILYGRDRDPPDLLQLCVIRC</sequence>
<evidence type="ECO:0000313" key="3">
    <source>
        <dbReference type="Proteomes" id="UP000320209"/>
    </source>
</evidence>
<keyword evidence="3" id="KW-1185">Reference proteome</keyword>
<keyword evidence="1" id="KW-0812">Transmembrane</keyword>
<protein>
    <submittedName>
        <fullName evidence="2">Uncharacterized protein</fullName>
    </submittedName>
</protein>
<dbReference type="AlphaFoldDB" id="A0A543A8G1"/>
<organism evidence="2 3">
    <name type="scientific">Nocardioides albertanoniae</name>
    <dbReference type="NCBI Taxonomy" id="1175486"/>
    <lineage>
        <taxon>Bacteria</taxon>
        <taxon>Bacillati</taxon>
        <taxon>Actinomycetota</taxon>
        <taxon>Actinomycetes</taxon>
        <taxon>Propionibacteriales</taxon>
        <taxon>Nocardioidaceae</taxon>
        <taxon>Nocardioides</taxon>
    </lineage>
</organism>
<gene>
    <name evidence="2" type="ORF">FB381_2788</name>
</gene>
<keyword evidence="1" id="KW-1133">Transmembrane helix</keyword>
<name>A0A543A8G1_9ACTN</name>
<evidence type="ECO:0000256" key="1">
    <source>
        <dbReference type="SAM" id="Phobius"/>
    </source>
</evidence>
<dbReference type="EMBL" id="VFOV01000001">
    <property type="protein sequence ID" value="TQL68888.1"/>
    <property type="molecule type" value="Genomic_DNA"/>
</dbReference>
<proteinExistence type="predicted"/>
<evidence type="ECO:0000313" key="2">
    <source>
        <dbReference type="EMBL" id="TQL68888.1"/>
    </source>
</evidence>
<accession>A0A543A8G1</accession>
<comment type="caution">
    <text evidence="2">The sequence shown here is derived from an EMBL/GenBank/DDBJ whole genome shotgun (WGS) entry which is preliminary data.</text>
</comment>
<feature type="transmembrane region" description="Helical" evidence="1">
    <location>
        <begin position="64"/>
        <end position="84"/>
    </location>
</feature>
<keyword evidence="1" id="KW-0472">Membrane</keyword>
<dbReference type="Proteomes" id="UP000320209">
    <property type="component" value="Unassembled WGS sequence"/>
</dbReference>
<reference evidence="2 3" key="1">
    <citation type="submission" date="2019-06" db="EMBL/GenBank/DDBJ databases">
        <title>Sequencing the genomes of 1000 actinobacteria strains.</title>
        <authorList>
            <person name="Klenk H.-P."/>
        </authorList>
    </citation>
    <scope>NUCLEOTIDE SEQUENCE [LARGE SCALE GENOMIC DNA]</scope>
    <source>
        <strain evidence="2 3">DSM 25218</strain>
    </source>
</reference>